<dbReference type="GO" id="GO:0009898">
    <property type="term" value="C:cytoplasmic side of plasma membrane"/>
    <property type="evidence" value="ECO:0007669"/>
    <property type="project" value="TreeGrafter"/>
</dbReference>
<dbReference type="RefSeq" id="WP_090474103.1">
    <property type="nucleotide sequence ID" value="NZ_LT629710.1"/>
</dbReference>
<dbReference type="OrthoDB" id="3448281at2"/>
<reference evidence="2 3" key="1">
    <citation type="submission" date="2016-10" db="EMBL/GenBank/DDBJ databases">
        <authorList>
            <person name="de Groot N.N."/>
        </authorList>
    </citation>
    <scope>NUCLEOTIDE SEQUENCE [LARGE SCALE GENOMIC DNA]</scope>
    <source>
        <strain evidence="3">P4-7,KCTC 19426,CECT 7604</strain>
    </source>
</reference>
<dbReference type="STRING" id="1090615.SAMN04515671_0142"/>
<dbReference type="GO" id="GO:0016887">
    <property type="term" value="F:ATP hydrolysis activity"/>
    <property type="evidence" value="ECO:0007669"/>
    <property type="project" value="TreeGrafter"/>
</dbReference>
<protein>
    <submittedName>
        <fullName evidence="2">Pilus assembly protein CpaE</fullName>
    </submittedName>
</protein>
<evidence type="ECO:0000313" key="2">
    <source>
        <dbReference type="EMBL" id="SDO20690.1"/>
    </source>
</evidence>
<dbReference type="PANTHER" id="PTHR43384">
    <property type="entry name" value="SEPTUM SITE-DETERMINING PROTEIN MIND HOMOLOG, CHLOROPLASTIC-RELATED"/>
    <property type="match status" value="1"/>
</dbReference>
<accession>A0A1H0HNJ2</accession>
<feature type="domain" description="AAA" evidence="1">
    <location>
        <begin position="156"/>
        <end position="312"/>
    </location>
</feature>
<evidence type="ECO:0000313" key="3">
    <source>
        <dbReference type="Proteomes" id="UP000198741"/>
    </source>
</evidence>
<proteinExistence type="predicted"/>
<organism evidence="2 3">
    <name type="scientific">Nakamurella panacisegetis</name>
    <dbReference type="NCBI Taxonomy" id="1090615"/>
    <lineage>
        <taxon>Bacteria</taxon>
        <taxon>Bacillati</taxon>
        <taxon>Actinomycetota</taxon>
        <taxon>Actinomycetes</taxon>
        <taxon>Nakamurellales</taxon>
        <taxon>Nakamurellaceae</taxon>
        <taxon>Nakamurella</taxon>
    </lineage>
</organism>
<name>A0A1H0HNJ2_9ACTN</name>
<dbReference type="AlphaFoldDB" id="A0A1H0HNJ2"/>
<dbReference type="Proteomes" id="UP000198741">
    <property type="component" value="Chromosome I"/>
</dbReference>
<keyword evidence="3" id="KW-1185">Reference proteome</keyword>
<dbReference type="SUPFAM" id="SSF52540">
    <property type="entry name" value="P-loop containing nucleoside triphosphate hydrolases"/>
    <property type="match status" value="1"/>
</dbReference>
<dbReference type="InterPro" id="IPR025669">
    <property type="entry name" value="AAA_dom"/>
</dbReference>
<dbReference type="GO" id="GO:0005524">
    <property type="term" value="F:ATP binding"/>
    <property type="evidence" value="ECO:0007669"/>
    <property type="project" value="TreeGrafter"/>
</dbReference>
<dbReference type="EMBL" id="LT629710">
    <property type="protein sequence ID" value="SDO20690.1"/>
    <property type="molecule type" value="Genomic_DNA"/>
</dbReference>
<dbReference type="PANTHER" id="PTHR43384:SF13">
    <property type="entry name" value="SLR0110 PROTEIN"/>
    <property type="match status" value="1"/>
</dbReference>
<dbReference type="GO" id="GO:0005829">
    <property type="term" value="C:cytosol"/>
    <property type="evidence" value="ECO:0007669"/>
    <property type="project" value="TreeGrafter"/>
</dbReference>
<gene>
    <name evidence="2" type="ORF">SAMN04515671_0142</name>
</gene>
<dbReference type="InterPro" id="IPR027417">
    <property type="entry name" value="P-loop_NTPase"/>
</dbReference>
<dbReference type="InterPro" id="IPR050625">
    <property type="entry name" value="ParA/MinD_ATPase"/>
</dbReference>
<evidence type="ECO:0000259" key="1">
    <source>
        <dbReference type="Pfam" id="PF13614"/>
    </source>
</evidence>
<dbReference type="GO" id="GO:0051782">
    <property type="term" value="P:negative regulation of cell division"/>
    <property type="evidence" value="ECO:0007669"/>
    <property type="project" value="TreeGrafter"/>
</dbReference>
<dbReference type="Gene3D" id="3.40.50.300">
    <property type="entry name" value="P-loop containing nucleotide triphosphate hydrolases"/>
    <property type="match status" value="1"/>
</dbReference>
<dbReference type="Pfam" id="PF13614">
    <property type="entry name" value="AAA_31"/>
    <property type="match status" value="1"/>
</dbReference>
<sequence length="409" mass="42871">MKRTVVMTTSAEFERRVRLAIGADSVESMDPGGAAGQPDGHRRAGDPVVIDAARLMVSLGVGEPPDVVVIGPDIPMAAALNIAAHIDQRHLPTSVVLANGVGPDEWLLAMQAGIRDVIAADAEVSDLRLVLDRAASAAAAQRHAALTTGPGGSRGRVIPVVSPKGGCGKTTVASNLAVGLAALAPHQTVIVDLDLQFGDIATALQLAPEQGIAQAVAAKDLDAMALKTFLTPHSTGLYSLCAPQTPAECDVITGEDVGRLIDLLAQEFRYVVIDTAPGLTEHTLAVLDRASDAVLVCGMDVPSIRGLHKELSILHELSLDGMTQHVLCNFADRHSGLTVKDVEAVIGRGVDLVIPRSKAVPLSTNRGVPLLQSRTRDAVTKNLQQLVALFQPQLKKAAGRAPRHRAMAR</sequence>